<comment type="caution">
    <text evidence="9">The sequence shown here is derived from an EMBL/GenBank/DDBJ whole genome shotgun (WGS) entry which is preliminary data.</text>
</comment>
<evidence type="ECO:0000256" key="5">
    <source>
        <dbReference type="ARBA" id="ARBA00022827"/>
    </source>
</evidence>
<dbReference type="EMBL" id="CM035430">
    <property type="protein sequence ID" value="KAH7298349.1"/>
    <property type="molecule type" value="Genomic_DNA"/>
</dbReference>
<keyword evidence="5" id="KW-0274">FAD</keyword>
<dbReference type="PANTHER" id="PTHR13878:SF112">
    <property type="entry name" value="CYTOKININ DEHYDROGENASE 7"/>
    <property type="match status" value="1"/>
</dbReference>
<dbReference type="Pfam" id="PF01565">
    <property type="entry name" value="FAD_binding_4"/>
    <property type="match status" value="1"/>
</dbReference>
<keyword evidence="6" id="KW-0560">Oxidoreductase</keyword>
<dbReference type="InterPro" id="IPR016166">
    <property type="entry name" value="FAD-bd_PCMH"/>
</dbReference>
<dbReference type="GO" id="GO:0019139">
    <property type="term" value="F:cytokinin dehydrogenase activity"/>
    <property type="evidence" value="ECO:0007669"/>
    <property type="project" value="UniProtKB-EC"/>
</dbReference>
<evidence type="ECO:0000259" key="8">
    <source>
        <dbReference type="PROSITE" id="PS51387"/>
    </source>
</evidence>
<name>A0A8T2RPD9_CERRI</name>
<dbReference type="Gene3D" id="3.30.43.10">
    <property type="entry name" value="Uridine Diphospho-n-acetylenolpyruvylglucosamine Reductase, domain 2"/>
    <property type="match status" value="1"/>
</dbReference>
<dbReference type="Pfam" id="PF09265">
    <property type="entry name" value="Cytokin-bind"/>
    <property type="match status" value="1"/>
</dbReference>
<evidence type="ECO:0000256" key="6">
    <source>
        <dbReference type="ARBA" id="ARBA00023002"/>
    </source>
</evidence>
<dbReference type="Gene3D" id="3.30.465.10">
    <property type="match status" value="1"/>
</dbReference>
<dbReference type="InterPro" id="IPR015345">
    <property type="entry name" value="Cytokinin_DH_FAD/cytokin-bd"/>
</dbReference>
<dbReference type="AlphaFoldDB" id="A0A8T2RPD9"/>
<sequence>MGLEPPPPSPLSSCSPLSSMNVNPSPMDSGLPPKSSLQNLNIEGSVSFSPSDLAFGASDFGNFIHHQPHAVLRPSTASDVASTVIYAAETPSLTIAARGNGHSIAGQAQARDGLVLDMRSLRGIEVCIGPEESTSYVEARGGELWIDVLEACLKQGYAPPSWPDYLYLTVGGTLQNAGVGGQSFKYGPVISNVLQLEVVTGLTSKAISSYNHDLKTGRGEFRTCSPSSNEELFFAMLGGLGQFGIITKARILIVKAPQKVRWIRMVYAEVALFIRDQEFLINLQADGGNDGFDYIEGFVMCNNDDPVNGWGQVPFTLSDAERFDPTLISKTSGPFLYCLEVAKHYTCPRHVHVEDSMNEIINGLQKSLGYIRGLSFSRDAGYMEFLDRVHAQEKILRDLGMWQAPHPWLCLFVPRSQVLDLHDHMFLRTNLINGVGGPMHMYPMLRSKWNGRASIITPEEDIFYLVSILRSNFPPPLGPPAIKLLIENENLLETLKSKHISFKVYMPNFKSKEDCTPHFGARWKKFIALKESYDPLHILAPGQSIFSRRKSHDKRLIADTA</sequence>
<evidence type="ECO:0000256" key="7">
    <source>
        <dbReference type="SAM" id="MobiDB-lite"/>
    </source>
</evidence>
<keyword evidence="4" id="KW-0285">Flavoprotein</keyword>
<dbReference type="InterPro" id="IPR016167">
    <property type="entry name" value="FAD-bd_PCMH_sub1"/>
</dbReference>
<dbReference type="SUPFAM" id="SSF55103">
    <property type="entry name" value="FAD-linked oxidases, C-terminal domain"/>
    <property type="match status" value="1"/>
</dbReference>
<evidence type="ECO:0000313" key="10">
    <source>
        <dbReference type="Proteomes" id="UP000825935"/>
    </source>
</evidence>
<evidence type="ECO:0000256" key="1">
    <source>
        <dbReference type="ARBA" id="ARBA00001974"/>
    </source>
</evidence>
<evidence type="ECO:0000256" key="3">
    <source>
        <dbReference type="ARBA" id="ARBA00011928"/>
    </source>
</evidence>
<dbReference type="PROSITE" id="PS51387">
    <property type="entry name" value="FAD_PCMH"/>
    <property type="match status" value="1"/>
</dbReference>
<gene>
    <name evidence="9" type="ORF">KP509_25G038700</name>
</gene>
<comment type="cofactor">
    <cofactor evidence="1">
        <name>FAD</name>
        <dbReference type="ChEBI" id="CHEBI:57692"/>
    </cofactor>
</comment>
<dbReference type="Gene3D" id="3.40.462.10">
    <property type="entry name" value="FAD-linked oxidases, C-terminal domain"/>
    <property type="match status" value="1"/>
</dbReference>
<dbReference type="OMA" id="NTMITHH"/>
<organism evidence="9 10">
    <name type="scientific">Ceratopteris richardii</name>
    <name type="common">Triangle waterfern</name>
    <dbReference type="NCBI Taxonomy" id="49495"/>
    <lineage>
        <taxon>Eukaryota</taxon>
        <taxon>Viridiplantae</taxon>
        <taxon>Streptophyta</taxon>
        <taxon>Embryophyta</taxon>
        <taxon>Tracheophyta</taxon>
        <taxon>Polypodiopsida</taxon>
        <taxon>Polypodiidae</taxon>
        <taxon>Polypodiales</taxon>
        <taxon>Pteridineae</taxon>
        <taxon>Pteridaceae</taxon>
        <taxon>Parkerioideae</taxon>
        <taxon>Ceratopteris</taxon>
    </lineage>
</organism>
<dbReference type="InterPro" id="IPR006094">
    <property type="entry name" value="Oxid_FAD_bind_N"/>
</dbReference>
<feature type="region of interest" description="Disordered" evidence="7">
    <location>
        <begin position="1"/>
        <end position="38"/>
    </location>
</feature>
<evidence type="ECO:0000256" key="4">
    <source>
        <dbReference type="ARBA" id="ARBA00022630"/>
    </source>
</evidence>
<evidence type="ECO:0000256" key="2">
    <source>
        <dbReference type="ARBA" id="ARBA00005466"/>
    </source>
</evidence>
<dbReference type="InterPro" id="IPR016169">
    <property type="entry name" value="FAD-bd_PCMH_sub2"/>
</dbReference>
<proteinExistence type="inferred from homology"/>
<dbReference type="InterPro" id="IPR050432">
    <property type="entry name" value="FAD-linked_Oxidoreductases_BP"/>
</dbReference>
<dbReference type="InterPro" id="IPR016170">
    <property type="entry name" value="Cytok_DH_C_sf"/>
</dbReference>
<evidence type="ECO:0000313" key="9">
    <source>
        <dbReference type="EMBL" id="KAH7298349.1"/>
    </source>
</evidence>
<dbReference type="GO" id="GO:0071949">
    <property type="term" value="F:FAD binding"/>
    <property type="evidence" value="ECO:0007669"/>
    <property type="project" value="InterPro"/>
</dbReference>
<dbReference type="EC" id="1.5.99.12" evidence="3"/>
<dbReference type="GO" id="GO:0009690">
    <property type="term" value="P:cytokinin metabolic process"/>
    <property type="evidence" value="ECO:0007669"/>
    <property type="project" value="InterPro"/>
</dbReference>
<feature type="domain" description="FAD-binding PCMH-type" evidence="8">
    <location>
        <begin position="64"/>
        <end position="256"/>
    </location>
</feature>
<dbReference type="SUPFAM" id="SSF56176">
    <property type="entry name" value="FAD-binding/transporter-associated domain-like"/>
    <property type="match status" value="1"/>
</dbReference>
<dbReference type="Proteomes" id="UP000825935">
    <property type="component" value="Chromosome 25"/>
</dbReference>
<accession>A0A8T2RPD9</accession>
<dbReference type="PANTHER" id="PTHR13878">
    <property type="entry name" value="GULONOLACTONE OXIDASE"/>
    <property type="match status" value="1"/>
</dbReference>
<reference evidence="9" key="1">
    <citation type="submission" date="2021-08" db="EMBL/GenBank/DDBJ databases">
        <title>WGS assembly of Ceratopteris richardii.</title>
        <authorList>
            <person name="Marchant D.B."/>
            <person name="Chen G."/>
            <person name="Jenkins J."/>
            <person name="Shu S."/>
            <person name="Leebens-Mack J."/>
            <person name="Grimwood J."/>
            <person name="Schmutz J."/>
            <person name="Soltis P."/>
            <person name="Soltis D."/>
            <person name="Chen Z.-H."/>
        </authorList>
    </citation>
    <scope>NUCLEOTIDE SEQUENCE</scope>
    <source>
        <strain evidence="9">Whitten #5841</strain>
        <tissue evidence="9">Leaf</tissue>
    </source>
</reference>
<feature type="compositionally biased region" description="Pro residues" evidence="7">
    <location>
        <begin position="1"/>
        <end position="10"/>
    </location>
</feature>
<dbReference type="OrthoDB" id="415825at2759"/>
<comment type="similarity">
    <text evidence="2">Belongs to the oxygen-dependent FAD-linked oxidoreductase family.</text>
</comment>
<dbReference type="InterPro" id="IPR036318">
    <property type="entry name" value="FAD-bd_PCMH-like_sf"/>
</dbReference>
<dbReference type="InterPro" id="IPR016164">
    <property type="entry name" value="FAD-linked_Oxase-like_C"/>
</dbReference>
<keyword evidence="10" id="KW-1185">Reference proteome</keyword>
<protein>
    <recommendedName>
        <fullName evidence="3">cytokinin dehydrogenase</fullName>
        <ecNumber evidence="3">1.5.99.12</ecNumber>
    </recommendedName>
</protein>